<evidence type="ECO:0000313" key="2">
    <source>
        <dbReference type="Proteomes" id="UP000094112"/>
    </source>
</evidence>
<organism evidence="1 2">
    <name type="scientific">Wickerhamomyces anomalus (strain ATCC 58044 / CBS 1984 / NCYC 433 / NRRL Y-366-8)</name>
    <name type="common">Yeast</name>
    <name type="synonym">Hansenula anomala</name>
    <dbReference type="NCBI Taxonomy" id="683960"/>
    <lineage>
        <taxon>Eukaryota</taxon>
        <taxon>Fungi</taxon>
        <taxon>Dikarya</taxon>
        <taxon>Ascomycota</taxon>
        <taxon>Saccharomycotina</taxon>
        <taxon>Saccharomycetes</taxon>
        <taxon>Phaffomycetales</taxon>
        <taxon>Wickerhamomycetaceae</taxon>
        <taxon>Wickerhamomyces</taxon>
    </lineage>
</organism>
<keyword evidence="2" id="KW-1185">Reference proteome</keyword>
<gene>
    <name evidence="1" type="ORF">WICANDRAFT_76095</name>
</gene>
<accession>A0A1E3P9C2</accession>
<dbReference type="OrthoDB" id="10595778at2759"/>
<evidence type="ECO:0000313" key="1">
    <source>
        <dbReference type="EMBL" id="ODQ61910.1"/>
    </source>
</evidence>
<dbReference type="RefSeq" id="XP_019041117.1">
    <property type="nucleotide sequence ID" value="XM_019184322.1"/>
</dbReference>
<name>A0A1E3P9C2_WICAA</name>
<reference evidence="1 2" key="1">
    <citation type="journal article" date="2016" name="Proc. Natl. Acad. Sci. U.S.A.">
        <title>Comparative genomics of biotechnologically important yeasts.</title>
        <authorList>
            <person name="Riley R."/>
            <person name="Haridas S."/>
            <person name="Wolfe K.H."/>
            <person name="Lopes M.R."/>
            <person name="Hittinger C.T."/>
            <person name="Goeker M."/>
            <person name="Salamov A.A."/>
            <person name="Wisecaver J.H."/>
            <person name="Long T.M."/>
            <person name="Calvey C.H."/>
            <person name="Aerts A.L."/>
            <person name="Barry K.W."/>
            <person name="Choi C."/>
            <person name="Clum A."/>
            <person name="Coughlan A.Y."/>
            <person name="Deshpande S."/>
            <person name="Douglass A.P."/>
            <person name="Hanson S.J."/>
            <person name="Klenk H.-P."/>
            <person name="LaButti K.M."/>
            <person name="Lapidus A."/>
            <person name="Lindquist E.A."/>
            <person name="Lipzen A.M."/>
            <person name="Meier-Kolthoff J.P."/>
            <person name="Ohm R.A."/>
            <person name="Otillar R.P."/>
            <person name="Pangilinan J.L."/>
            <person name="Peng Y."/>
            <person name="Rokas A."/>
            <person name="Rosa C.A."/>
            <person name="Scheuner C."/>
            <person name="Sibirny A.A."/>
            <person name="Slot J.C."/>
            <person name="Stielow J.B."/>
            <person name="Sun H."/>
            <person name="Kurtzman C.P."/>
            <person name="Blackwell M."/>
            <person name="Grigoriev I.V."/>
            <person name="Jeffries T.W."/>
        </authorList>
    </citation>
    <scope>NUCLEOTIDE SEQUENCE [LARGE SCALE GENOMIC DNA]</scope>
    <source>
        <strain evidence="2">ATCC 58044 / CBS 1984 / NCYC 433 / NRRL Y-366-8</strain>
    </source>
</reference>
<dbReference type="GeneID" id="30201568"/>
<sequence>MSTEGEFHIIKEAIVDGEPINSTRTEQYITASPDSNISSIQHHLFIKSTRPRYVETLQDVSTLHQFLKDQLSFDEESPILEYSTSRIRHYEPILGYENLSDIYDYSKRFGTDPAEILQRLDALYGAIKDWDLDQVGRIIDNERFNRYVELLQDVDEVRMEREFKERVIKRMIIEQISSIVRPIKNDRSIKEKEINLVILLNSN</sequence>
<protein>
    <submittedName>
        <fullName evidence="1">Uncharacterized protein</fullName>
    </submittedName>
</protein>
<dbReference type="Proteomes" id="UP000094112">
    <property type="component" value="Unassembled WGS sequence"/>
</dbReference>
<dbReference type="EMBL" id="KV454208">
    <property type="protein sequence ID" value="ODQ61910.1"/>
    <property type="molecule type" value="Genomic_DNA"/>
</dbReference>
<dbReference type="AlphaFoldDB" id="A0A1E3P9C2"/>
<proteinExistence type="predicted"/>